<dbReference type="SUPFAM" id="SSF54373">
    <property type="entry name" value="FAD-linked reductases, C-terminal domain"/>
    <property type="match status" value="1"/>
</dbReference>
<keyword evidence="4" id="KW-1185">Reference proteome</keyword>
<dbReference type="RefSeq" id="WP_071658175.1">
    <property type="nucleotide sequence ID" value="NZ_MLCF01000127.1"/>
</dbReference>
<dbReference type="PANTHER" id="PTHR10742">
    <property type="entry name" value="FLAVIN MONOAMINE OXIDASE"/>
    <property type="match status" value="1"/>
</dbReference>
<evidence type="ECO:0000313" key="4">
    <source>
        <dbReference type="Proteomes" id="UP000243342"/>
    </source>
</evidence>
<feature type="compositionally biased region" description="Polar residues" evidence="1">
    <location>
        <begin position="11"/>
        <end position="22"/>
    </location>
</feature>
<dbReference type="Pfam" id="PF01593">
    <property type="entry name" value="Amino_oxidase"/>
    <property type="match status" value="1"/>
</dbReference>
<dbReference type="SUPFAM" id="SSF51905">
    <property type="entry name" value="FAD/NAD(P)-binding domain"/>
    <property type="match status" value="1"/>
</dbReference>
<dbReference type="InterPro" id="IPR006311">
    <property type="entry name" value="TAT_signal"/>
</dbReference>
<dbReference type="Gene3D" id="3.90.660.10">
    <property type="match status" value="1"/>
</dbReference>
<gene>
    <name evidence="3" type="ORF">BIV57_19320</name>
</gene>
<evidence type="ECO:0000256" key="1">
    <source>
        <dbReference type="SAM" id="MobiDB-lite"/>
    </source>
</evidence>
<dbReference type="Gene3D" id="1.20.1440.240">
    <property type="match status" value="1"/>
</dbReference>
<dbReference type="EMBL" id="MLCF01000127">
    <property type="protein sequence ID" value="OIV35869.1"/>
    <property type="molecule type" value="Genomic_DNA"/>
</dbReference>
<accession>A0A1J7BB83</accession>
<reference evidence="3 4" key="1">
    <citation type="submission" date="2016-10" db="EMBL/GenBank/DDBJ databases">
        <title>Genome sequence of Streptomyces gilvigriseus MUSC 26.</title>
        <authorList>
            <person name="Lee L.-H."/>
            <person name="Ser H.-L."/>
        </authorList>
    </citation>
    <scope>NUCLEOTIDE SEQUENCE [LARGE SCALE GENOMIC DNA]</scope>
    <source>
        <strain evidence="3 4">MUSC 26</strain>
    </source>
</reference>
<sequence length="547" mass="57993">MADTGRRTPDSHSATAPGSSRRSFLRSVGVTGGAGALFATMGALGLAPTARAAAAPRFTAPARSDFTLTGRAAAKVVVLGGGIAGLTTAYELGKAGYDCTVLEARDFAGGRNTTIRGGSRITDLDGHTQTAAFSDGQYMNAGPARLAQWMVTLDYCRELGVPVEVFTNTNGSAYIYNEGAGMTAPQRYRTAKADVYGYVSELLAKATDQGALDKQLTADDKERLLAFLEDFGDLGAKADGYPYTGSARRGYSTDPGAAGTPGTVLGDVPTASEVFASQVGRTFTFEFEYDQAMLMFQPVGGMDRIPAAFVRAIGAHKVRTGCAVTSVSTTGSGVTVTYTAGGRERALTADFAVAALPPHLMARIPHNLGPDVQTALKAVTPSNAGKIGLEYRSRWWESADRIYGGITETDMDLDHIWYPSHGYHDRRGLLIGYYNTGAHANAYAALTPAERQARALAQGMKIHGAKYRDEFAAGFSIAWSRTPHLEGAWHSMQGGGPDAAVYAPLNRPAGRVYFAGDYLSYMDAWQHGAICSARKAVTALHQRVLSS</sequence>
<dbReference type="InterPro" id="IPR050281">
    <property type="entry name" value="Flavin_monoamine_oxidase"/>
</dbReference>
<dbReference type="OrthoDB" id="337830at2"/>
<dbReference type="PROSITE" id="PS51318">
    <property type="entry name" value="TAT"/>
    <property type="match status" value="1"/>
</dbReference>
<evidence type="ECO:0000313" key="3">
    <source>
        <dbReference type="EMBL" id="OIV35869.1"/>
    </source>
</evidence>
<dbReference type="STRING" id="1428644.BIV57_19320"/>
<feature type="domain" description="Amine oxidase" evidence="2">
    <location>
        <begin position="83"/>
        <end position="540"/>
    </location>
</feature>
<comment type="caution">
    <text evidence="3">The sequence shown here is derived from an EMBL/GenBank/DDBJ whole genome shotgun (WGS) entry which is preliminary data.</text>
</comment>
<feature type="region of interest" description="Disordered" evidence="1">
    <location>
        <begin position="1"/>
        <end position="22"/>
    </location>
</feature>
<organism evidence="3 4">
    <name type="scientific">Mangrovactinospora gilvigrisea</name>
    <dbReference type="NCBI Taxonomy" id="1428644"/>
    <lineage>
        <taxon>Bacteria</taxon>
        <taxon>Bacillati</taxon>
        <taxon>Actinomycetota</taxon>
        <taxon>Actinomycetes</taxon>
        <taxon>Kitasatosporales</taxon>
        <taxon>Streptomycetaceae</taxon>
        <taxon>Mangrovactinospora</taxon>
    </lineage>
</organism>
<dbReference type="Gene3D" id="3.50.50.60">
    <property type="entry name" value="FAD/NAD(P)-binding domain"/>
    <property type="match status" value="1"/>
</dbReference>
<name>A0A1J7BB83_9ACTN</name>
<dbReference type="InterPro" id="IPR002937">
    <property type="entry name" value="Amino_oxidase"/>
</dbReference>
<proteinExistence type="predicted"/>
<dbReference type="GO" id="GO:0001716">
    <property type="term" value="F:L-amino-acid oxidase activity"/>
    <property type="evidence" value="ECO:0007669"/>
    <property type="project" value="TreeGrafter"/>
</dbReference>
<feature type="compositionally biased region" description="Basic and acidic residues" evidence="1">
    <location>
        <begin position="1"/>
        <end position="10"/>
    </location>
</feature>
<dbReference type="GO" id="GO:0009063">
    <property type="term" value="P:amino acid catabolic process"/>
    <property type="evidence" value="ECO:0007669"/>
    <property type="project" value="TreeGrafter"/>
</dbReference>
<protein>
    <submittedName>
        <fullName evidence="3">Amino acid oxidase</fullName>
    </submittedName>
</protein>
<dbReference type="InterPro" id="IPR036188">
    <property type="entry name" value="FAD/NAD-bd_sf"/>
</dbReference>
<dbReference type="AlphaFoldDB" id="A0A1J7BB83"/>
<dbReference type="PANTHER" id="PTHR10742:SF342">
    <property type="entry name" value="AMINE OXIDASE"/>
    <property type="match status" value="1"/>
</dbReference>
<dbReference type="Proteomes" id="UP000243342">
    <property type="component" value="Unassembled WGS sequence"/>
</dbReference>
<evidence type="ECO:0000259" key="2">
    <source>
        <dbReference type="Pfam" id="PF01593"/>
    </source>
</evidence>